<comment type="caution">
    <text evidence="1">The sequence shown here is derived from an EMBL/GenBank/DDBJ whole genome shotgun (WGS) entry which is preliminary data.</text>
</comment>
<dbReference type="RefSeq" id="WP_282766259.1">
    <property type="nucleotide sequence ID" value="NZ_JASCTH010000037.1"/>
</dbReference>
<keyword evidence="1" id="KW-0489">Methyltransferase</keyword>
<keyword evidence="1" id="KW-0808">Transferase</keyword>
<dbReference type="EMBL" id="JASCTH010000037">
    <property type="protein sequence ID" value="MDI6104835.1"/>
    <property type="molecule type" value="Genomic_DNA"/>
</dbReference>
<dbReference type="GO" id="GO:0008168">
    <property type="term" value="F:methyltransferase activity"/>
    <property type="evidence" value="ECO:0007669"/>
    <property type="project" value="UniProtKB-KW"/>
</dbReference>
<dbReference type="InterPro" id="IPR029063">
    <property type="entry name" value="SAM-dependent_MTases_sf"/>
</dbReference>
<organism evidence="1 2">
    <name type="scientific">Actinoplanes sandaracinus</name>
    <dbReference type="NCBI Taxonomy" id="3045177"/>
    <lineage>
        <taxon>Bacteria</taxon>
        <taxon>Bacillati</taxon>
        <taxon>Actinomycetota</taxon>
        <taxon>Actinomycetes</taxon>
        <taxon>Micromonosporales</taxon>
        <taxon>Micromonosporaceae</taxon>
        <taxon>Actinoplanes</taxon>
    </lineage>
</organism>
<protein>
    <submittedName>
        <fullName evidence="1">Class I SAM-dependent methyltransferase</fullName>
        <ecNumber evidence="1">2.1.1.-</ecNumber>
    </submittedName>
</protein>
<sequence>MNDFPIDIPAASERARKRAEAGGFKMSSDPRTGALLRTLAASKPGGNILEVGAGIGVGAGWLLDGMDADARLTSIEVYGRYAEVCRQMLAGDDRVEVVTADATEWLTGYDGPPFDLAFVDTTVTKFERRDTLYRNLADGAIVVADDLLPQNKWAAAHPDRVERFRKEIMTEPNLVPTLLDWASGLVIATYRTPRAAS</sequence>
<gene>
    <name evidence="1" type="ORF">QLQ12_40240</name>
</gene>
<name>A0ABT6WYJ9_9ACTN</name>
<accession>A0ABT6WYJ9</accession>
<dbReference type="Gene3D" id="3.40.50.150">
    <property type="entry name" value="Vaccinia Virus protein VP39"/>
    <property type="match status" value="1"/>
</dbReference>
<reference evidence="1 2" key="1">
    <citation type="submission" date="2023-05" db="EMBL/GenBank/DDBJ databases">
        <title>Actinoplanes sp. NEAU-A12 genome sequencing.</title>
        <authorList>
            <person name="Wang Z.-S."/>
        </authorList>
    </citation>
    <scope>NUCLEOTIDE SEQUENCE [LARGE SCALE GENOMIC DNA]</scope>
    <source>
        <strain evidence="1 2">NEAU-A12</strain>
    </source>
</reference>
<dbReference type="GO" id="GO:0032259">
    <property type="term" value="P:methylation"/>
    <property type="evidence" value="ECO:0007669"/>
    <property type="project" value="UniProtKB-KW"/>
</dbReference>
<dbReference type="CDD" id="cd02440">
    <property type="entry name" value="AdoMet_MTases"/>
    <property type="match status" value="1"/>
</dbReference>
<dbReference type="Proteomes" id="UP001241758">
    <property type="component" value="Unassembled WGS sequence"/>
</dbReference>
<dbReference type="Pfam" id="PF13578">
    <property type="entry name" value="Methyltransf_24"/>
    <property type="match status" value="1"/>
</dbReference>
<proteinExistence type="predicted"/>
<dbReference type="PANTHER" id="PTHR43167:SF1">
    <property type="entry name" value="PUTATIVE (AFU_ORTHOLOGUE AFUA_6G01830)-RELATED"/>
    <property type="match status" value="1"/>
</dbReference>
<keyword evidence="2" id="KW-1185">Reference proteome</keyword>
<evidence type="ECO:0000313" key="1">
    <source>
        <dbReference type="EMBL" id="MDI6104835.1"/>
    </source>
</evidence>
<dbReference type="EC" id="2.1.1.-" evidence="1"/>
<dbReference type="SUPFAM" id="SSF53335">
    <property type="entry name" value="S-adenosyl-L-methionine-dependent methyltransferases"/>
    <property type="match status" value="1"/>
</dbReference>
<dbReference type="PANTHER" id="PTHR43167">
    <property type="entry name" value="PUTATIVE (AFU_ORTHOLOGUE AFUA_6G01830)-RELATED"/>
    <property type="match status" value="1"/>
</dbReference>
<evidence type="ECO:0000313" key="2">
    <source>
        <dbReference type="Proteomes" id="UP001241758"/>
    </source>
</evidence>